<keyword evidence="4 5" id="KW-0067">ATP-binding</keyword>
<dbReference type="SUPFAM" id="SSF52540">
    <property type="entry name" value="P-loop containing nucleoside triphosphate hydrolases"/>
    <property type="match status" value="1"/>
</dbReference>
<dbReference type="Proteomes" id="UP000075321">
    <property type="component" value="Unassembled WGS sequence"/>
</dbReference>
<accession>A0A151ABF3</accession>
<evidence type="ECO:0000256" key="3">
    <source>
        <dbReference type="ARBA" id="ARBA00022741"/>
    </source>
</evidence>
<dbReference type="InterPro" id="IPR050311">
    <property type="entry name" value="ORC1/CDC6"/>
</dbReference>
<evidence type="ECO:0000259" key="7">
    <source>
        <dbReference type="SMART" id="SM01074"/>
    </source>
</evidence>
<dbReference type="RefSeq" id="WP_066384549.1">
    <property type="nucleotide sequence ID" value="NZ_LTAZ01000012.1"/>
</dbReference>
<dbReference type="Gene3D" id="1.10.10.10">
    <property type="entry name" value="Winged helix-like DNA-binding domain superfamily/Winged helix DNA-binding domain"/>
    <property type="match status" value="1"/>
</dbReference>
<dbReference type="GO" id="GO:0005524">
    <property type="term" value="F:ATP binding"/>
    <property type="evidence" value="ECO:0007669"/>
    <property type="project" value="UniProtKB-UniRule"/>
</dbReference>
<dbReference type="PANTHER" id="PTHR10763:SF22">
    <property type="entry name" value="ORC1-TYPE DNA REPLICATION PROTEIN"/>
    <property type="match status" value="1"/>
</dbReference>
<comment type="similarity">
    <text evidence="1 5">Belongs to the CDC6/cdc18 family.</text>
</comment>
<feature type="binding site" evidence="5">
    <location>
        <begin position="94"/>
        <end position="98"/>
    </location>
    <ligand>
        <name>ATP</name>
        <dbReference type="ChEBI" id="CHEBI:30616"/>
    </ligand>
</feature>
<reference evidence="8 9" key="1">
    <citation type="submission" date="2016-02" db="EMBL/GenBank/DDBJ databases">
        <title>Genome sequence of Halalkalicoccus paucihalophilus DSM 24557.</title>
        <authorList>
            <person name="Poehlein A."/>
            <person name="Daniel R."/>
        </authorList>
    </citation>
    <scope>NUCLEOTIDE SEQUENCE [LARGE SCALE GENOMIC DNA]</scope>
    <source>
        <strain evidence="8 9">DSM 24557</strain>
    </source>
</reference>
<dbReference type="Pfam" id="PF09079">
    <property type="entry name" value="WHD_Cdc6"/>
    <property type="match status" value="1"/>
</dbReference>
<dbReference type="PATRIC" id="fig|1008153.3.peg.3362"/>
<name>A0A151ABF3_9EURY</name>
<dbReference type="InterPro" id="IPR041664">
    <property type="entry name" value="AAA_16"/>
</dbReference>
<dbReference type="HAMAP" id="MF_01407">
    <property type="entry name" value="ORC1_type_DNA_replic_protein"/>
    <property type="match status" value="1"/>
</dbReference>
<dbReference type="Pfam" id="PF22703">
    <property type="entry name" value="Cdc6_lid"/>
    <property type="match status" value="1"/>
</dbReference>
<evidence type="ECO:0000313" key="8">
    <source>
        <dbReference type="EMBL" id="KYH24832.1"/>
    </source>
</evidence>
<dbReference type="NCBIfam" id="TIGR02928">
    <property type="entry name" value="orc1/cdc6 family replication initiation protein"/>
    <property type="match status" value="1"/>
</dbReference>
<gene>
    <name evidence="8" type="primary">cdc6_5</name>
    <name evidence="8" type="ORF">HAPAU_32090</name>
</gene>
<evidence type="ECO:0000256" key="2">
    <source>
        <dbReference type="ARBA" id="ARBA00022705"/>
    </source>
</evidence>
<keyword evidence="2 5" id="KW-0235">DNA replication</keyword>
<dbReference type="InterPro" id="IPR036388">
    <property type="entry name" value="WH-like_DNA-bd_sf"/>
</dbReference>
<dbReference type="InterPro" id="IPR003593">
    <property type="entry name" value="AAA+_ATPase"/>
</dbReference>
<organism evidence="8 9">
    <name type="scientific">Halalkalicoccus paucihalophilus</name>
    <dbReference type="NCBI Taxonomy" id="1008153"/>
    <lineage>
        <taxon>Archaea</taxon>
        <taxon>Methanobacteriati</taxon>
        <taxon>Methanobacteriota</taxon>
        <taxon>Stenosarchaea group</taxon>
        <taxon>Halobacteria</taxon>
        <taxon>Halobacteriales</taxon>
        <taxon>Halococcaceae</taxon>
        <taxon>Halalkalicoccus</taxon>
    </lineage>
</organism>
<proteinExistence type="inferred from homology"/>
<keyword evidence="3 5" id="KW-0547">Nucleotide-binding</keyword>
<dbReference type="AlphaFoldDB" id="A0A151ABF3"/>
<dbReference type="Pfam" id="PF13191">
    <property type="entry name" value="AAA_16"/>
    <property type="match status" value="1"/>
</dbReference>
<dbReference type="PANTHER" id="PTHR10763">
    <property type="entry name" value="CELL DIVISION CONTROL PROTEIN 6-RELATED"/>
    <property type="match status" value="1"/>
</dbReference>
<keyword evidence="9" id="KW-1185">Reference proteome</keyword>
<dbReference type="SUPFAM" id="SSF46785">
    <property type="entry name" value="Winged helix' DNA-binding domain"/>
    <property type="match status" value="1"/>
</dbReference>
<dbReference type="SMART" id="SM00382">
    <property type="entry name" value="AAA"/>
    <property type="match status" value="1"/>
</dbReference>
<dbReference type="Gene3D" id="3.40.50.300">
    <property type="entry name" value="P-loop containing nucleotide triphosphate hydrolases"/>
    <property type="match status" value="1"/>
</dbReference>
<comment type="function">
    <text evidence="5">Involved in regulation of DNA replication.</text>
</comment>
<sequence>MASSTEVVQTLGEYAASKGAVAHSRSVSRDDPLSVLDEEDPIFANEDLLRIDHIPNHDKIVGRNDQIETVARRLKPTITGGSGKGTLLLGKSGSGKTLVTRYVSREVEQRGANNDSRIGRAIIDCAQRRSEVQTVIHLAKSLNDPQETGVTIPHSGIATGAYYDRLWTVIDELYDAVIVVLDEIDRLAPPNDAQNVPPEEADDSKLLMQLSRAGEENDVDASITVIGISNDLKYGDRLDTRVESSFAPDEIVFPAYDANQLGDILERRRDAYNEGVLTDDVIPLCSAFSAQEHGDARRAIDLFRLAGEVARDSDADQVYEEHVRAANDDAEVTRIQDLIRGCPTQAKIAIAALAAMDEFTGHSHFKATEMYRVYREFAEAINVNVLGQKRITDQLREYETLKIIDMKRTSDGYREGTYLEVSLLDEAGLLLQSIGLDDRCSNIPIDAGTRQRLIKIVER</sequence>
<protein>
    <recommendedName>
        <fullName evidence="5">ORC1-type DNA replication protein</fullName>
    </recommendedName>
</protein>
<dbReference type="EMBL" id="LTAZ01000012">
    <property type="protein sequence ID" value="KYH24832.1"/>
    <property type="molecule type" value="Genomic_DNA"/>
</dbReference>
<dbReference type="InterPro" id="IPR036390">
    <property type="entry name" value="WH_DNA-bd_sf"/>
</dbReference>
<evidence type="ECO:0000259" key="6">
    <source>
        <dbReference type="SMART" id="SM00382"/>
    </source>
</evidence>
<feature type="binding site" evidence="5">
    <location>
        <position position="268"/>
    </location>
    <ligand>
        <name>ATP</name>
        <dbReference type="ChEBI" id="CHEBI:30616"/>
    </ligand>
</feature>
<dbReference type="InterPro" id="IPR015163">
    <property type="entry name" value="Cdc6_C"/>
</dbReference>
<dbReference type="OrthoDB" id="195574at2157"/>
<dbReference type="GO" id="GO:0006260">
    <property type="term" value="P:DNA replication"/>
    <property type="evidence" value="ECO:0007669"/>
    <property type="project" value="UniProtKB-UniRule"/>
</dbReference>
<evidence type="ECO:0000256" key="4">
    <source>
        <dbReference type="ARBA" id="ARBA00022840"/>
    </source>
</evidence>
<dbReference type="Gene3D" id="1.10.8.60">
    <property type="match status" value="1"/>
</dbReference>
<comment type="caution">
    <text evidence="8">The sequence shown here is derived from an EMBL/GenBank/DDBJ whole genome shotgun (WGS) entry which is preliminary data.</text>
</comment>
<dbReference type="InterPro" id="IPR055237">
    <property type="entry name" value="Cdc6_lid"/>
</dbReference>
<evidence type="ECO:0000256" key="5">
    <source>
        <dbReference type="HAMAP-Rule" id="MF_01407"/>
    </source>
</evidence>
<dbReference type="SMART" id="SM01074">
    <property type="entry name" value="Cdc6_C"/>
    <property type="match status" value="1"/>
</dbReference>
<evidence type="ECO:0000256" key="1">
    <source>
        <dbReference type="ARBA" id="ARBA00006184"/>
    </source>
</evidence>
<feature type="domain" description="AAA+ ATPase" evidence="6">
    <location>
        <begin position="82"/>
        <end position="257"/>
    </location>
</feature>
<feature type="binding site" evidence="5">
    <location>
        <position position="256"/>
    </location>
    <ligand>
        <name>ATP</name>
        <dbReference type="ChEBI" id="CHEBI:30616"/>
    </ligand>
</feature>
<feature type="domain" description="Cdc6 C-terminal" evidence="7">
    <location>
        <begin position="350"/>
        <end position="434"/>
    </location>
</feature>
<dbReference type="InterPro" id="IPR014277">
    <property type="entry name" value="Orc1/Cdc6_arc"/>
</dbReference>
<dbReference type="InterPro" id="IPR027417">
    <property type="entry name" value="P-loop_NTPase"/>
</dbReference>
<evidence type="ECO:0000313" key="9">
    <source>
        <dbReference type="Proteomes" id="UP000075321"/>
    </source>
</evidence>
<dbReference type="FunFam" id="1.10.8.60:FF:000073">
    <property type="entry name" value="ORC1-type DNA replication protein"/>
    <property type="match status" value="1"/>
</dbReference>